<gene>
    <name evidence="2" type="ORF">SNE40_019884</name>
</gene>
<reference evidence="2 3" key="1">
    <citation type="submission" date="2024-01" db="EMBL/GenBank/DDBJ databases">
        <title>The genome of the rayed Mediterranean limpet Patella caerulea (Linnaeus, 1758).</title>
        <authorList>
            <person name="Anh-Thu Weber A."/>
            <person name="Halstead-Nussloch G."/>
        </authorList>
    </citation>
    <scope>NUCLEOTIDE SEQUENCE [LARGE SCALE GENOMIC DNA]</scope>
    <source>
        <strain evidence="2">AATW-2023a</strain>
        <tissue evidence="2">Whole specimen</tissue>
    </source>
</reference>
<accession>A0AAN8J4I6</accession>
<name>A0AAN8J4I6_PATCE</name>
<evidence type="ECO:0000313" key="2">
    <source>
        <dbReference type="EMBL" id="KAK6168695.1"/>
    </source>
</evidence>
<organism evidence="2 3">
    <name type="scientific">Patella caerulea</name>
    <name type="common">Rayed Mediterranean limpet</name>
    <dbReference type="NCBI Taxonomy" id="87958"/>
    <lineage>
        <taxon>Eukaryota</taxon>
        <taxon>Metazoa</taxon>
        <taxon>Spiralia</taxon>
        <taxon>Lophotrochozoa</taxon>
        <taxon>Mollusca</taxon>
        <taxon>Gastropoda</taxon>
        <taxon>Patellogastropoda</taxon>
        <taxon>Patelloidea</taxon>
        <taxon>Patellidae</taxon>
        <taxon>Patella</taxon>
    </lineage>
</organism>
<dbReference type="AlphaFoldDB" id="A0AAN8J4I6"/>
<dbReference type="EMBL" id="JAZGQO010000015">
    <property type="protein sequence ID" value="KAK6168695.1"/>
    <property type="molecule type" value="Genomic_DNA"/>
</dbReference>
<comment type="caution">
    <text evidence="2">The sequence shown here is derived from an EMBL/GenBank/DDBJ whole genome shotgun (WGS) entry which is preliminary data.</text>
</comment>
<feature type="compositionally biased region" description="Basic and acidic residues" evidence="1">
    <location>
        <begin position="26"/>
        <end position="52"/>
    </location>
</feature>
<feature type="region of interest" description="Disordered" evidence="1">
    <location>
        <begin position="24"/>
        <end position="53"/>
    </location>
</feature>
<sequence>MPPRLKKTNAESIKSYMTRSSATKKVIVEKNSQTKEKEDDMSVSENENRNDSKTYVTSTEMGQITETILSKFKNVEDLIENRVCSKIEELKTEMKVEIRGIQNEILQIKETVKENEKKIIGNEEKIKCIEETLPQNQNNLLKKIKLLEEEILVKEIHDRKRNLLIYGVKEEKEENIQEVVTHFLLTSLELSKEEVMKIKLCAAHRLRKPAYQNPRTENAPRAFIIVLIEQCHRDRILNVAKEKLNGRSKMSVRSDLPATLKKKRAQLVQKAFEIRKNEHLKTRIRVVKADVWLEVKGKSDIDWNRRYN</sequence>
<dbReference type="Proteomes" id="UP001347796">
    <property type="component" value="Unassembled WGS sequence"/>
</dbReference>
<proteinExistence type="predicted"/>
<keyword evidence="3" id="KW-1185">Reference proteome</keyword>
<dbReference type="Gene3D" id="3.30.70.1820">
    <property type="entry name" value="L1 transposable element, RRM domain"/>
    <property type="match status" value="1"/>
</dbReference>
<evidence type="ECO:0000313" key="3">
    <source>
        <dbReference type="Proteomes" id="UP001347796"/>
    </source>
</evidence>
<evidence type="ECO:0000256" key="1">
    <source>
        <dbReference type="SAM" id="MobiDB-lite"/>
    </source>
</evidence>
<protein>
    <submittedName>
        <fullName evidence="2">Uncharacterized protein</fullName>
    </submittedName>
</protein>